<evidence type="ECO:0000256" key="3">
    <source>
        <dbReference type="ARBA" id="ARBA00023004"/>
    </source>
</evidence>
<dbReference type="RefSeq" id="WP_007653120.1">
    <property type="nucleotide sequence ID" value="NZ_AUAE01000030.1"/>
</dbReference>
<feature type="domain" description="Iron-binding zinc finger CDGSH type" evidence="5">
    <location>
        <begin position="189"/>
        <end position="226"/>
    </location>
</feature>
<dbReference type="HOGENOM" id="CLU_1233392_0_0_10"/>
<dbReference type="PATRIC" id="fig|1203610.3.peg.5029"/>
<dbReference type="InterPro" id="IPR042216">
    <property type="entry name" value="MitoNEET_CISD"/>
</dbReference>
<dbReference type="PANTHER" id="PTHR46491:SF3">
    <property type="entry name" value="CDGSH IRON-SULFUR DOMAIN-CONTAINING PROTEIN 3, MITOCHONDRIAL"/>
    <property type="match status" value="1"/>
</dbReference>
<dbReference type="Gene3D" id="3.40.5.90">
    <property type="entry name" value="CDGSH iron-sulfur domain, mitoNEET-type"/>
    <property type="match status" value="2"/>
</dbReference>
<sequence>MDANSEKKIKVLPNGPYEVIGDIPLNQLRYVNDRKGASTGYKEIQKYAPEGVYHLCRCGGSHNKPFCDGTHKKNGFKGDTTASHDTYDEMSVLYEGKVIDMLDAESLCAVARFCDTHGTSWEQVEEGDSAETIEIVKQQCANCPSGRLTAVTKDGKRIEPELPEGISILEDVALSVHGPIWVKGGIPIEDEHGRVYPVRNRVTLCRCGLSQNKPFCDGKHMRNQGELDD</sequence>
<name>A0A0F5ITH8_9BACT</name>
<keyword evidence="1" id="KW-0001">2Fe-2S</keyword>
<evidence type="ECO:0000256" key="1">
    <source>
        <dbReference type="ARBA" id="ARBA00022714"/>
    </source>
</evidence>
<dbReference type="GO" id="GO:0005737">
    <property type="term" value="C:cytoplasm"/>
    <property type="evidence" value="ECO:0007669"/>
    <property type="project" value="UniProtKB-ARBA"/>
</dbReference>
<evidence type="ECO:0000256" key="2">
    <source>
        <dbReference type="ARBA" id="ARBA00022723"/>
    </source>
</evidence>
<organism evidence="6 7">
    <name type="scientific">Parabacteroides gordonii MS-1 = DSM 23371</name>
    <dbReference type="NCBI Taxonomy" id="1203610"/>
    <lineage>
        <taxon>Bacteria</taxon>
        <taxon>Pseudomonadati</taxon>
        <taxon>Bacteroidota</taxon>
        <taxon>Bacteroidia</taxon>
        <taxon>Bacteroidales</taxon>
        <taxon>Tannerellaceae</taxon>
        <taxon>Parabacteroides</taxon>
    </lineage>
</organism>
<accession>A0A0F5ITH8</accession>
<dbReference type="STRING" id="1203610.HMPREF1536_04934"/>
<dbReference type="Pfam" id="PF06902">
    <property type="entry name" value="Fer4_19"/>
    <property type="match status" value="1"/>
</dbReference>
<keyword evidence="2" id="KW-0479">Metal-binding</keyword>
<dbReference type="Proteomes" id="UP000033035">
    <property type="component" value="Unassembled WGS sequence"/>
</dbReference>
<evidence type="ECO:0000313" key="6">
    <source>
        <dbReference type="EMBL" id="KKB48467.1"/>
    </source>
</evidence>
<dbReference type="InterPro" id="IPR016548">
    <property type="entry name" value="UCP009180"/>
</dbReference>
<evidence type="ECO:0000256" key="4">
    <source>
        <dbReference type="ARBA" id="ARBA00023014"/>
    </source>
</evidence>
<dbReference type="InterPro" id="IPR010693">
    <property type="entry name" value="Divergent_4Fe-4S_mono-cluster"/>
</dbReference>
<evidence type="ECO:0000259" key="5">
    <source>
        <dbReference type="SMART" id="SM00704"/>
    </source>
</evidence>
<dbReference type="GO" id="GO:0046872">
    <property type="term" value="F:metal ion binding"/>
    <property type="evidence" value="ECO:0007669"/>
    <property type="project" value="UniProtKB-KW"/>
</dbReference>
<reference evidence="6 7" key="1">
    <citation type="submission" date="2013-04" db="EMBL/GenBank/DDBJ databases">
        <title>The Genome Sequence of Parabacteroides gordonii DSM 23371.</title>
        <authorList>
            <consortium name="The Broad Institute Genomics Platform"/>
            <person name="Earl A."/>
            <person name="Ward D."/>
            <person name="Feldgarden M."/>
            <person name="Gevers D."/>
            <person name="Martens E."/>
            <person name="Sakamoto M."/>
            <person name="Benno Y."/>
            <person name="Suzuki N."/>
            <person name="Matsunaga N."/>
            <person name="Koshihara K."/>
            <person name="Seki M."/>
            <person name="Komiya H."/>
            <person name="Walker B."/>
            <person name="Young S."/>
            <person name="Zeng Q."/>
            <person name="Gargeya S."/>
            <person name="Fitzgerald M."/>
            <person name="Haas B."/>
            <person name="Abouelleil A."/>
            <person name="Allen A.W."/>
            <person name="Alvarado L."/>
            <person name="Arachchi H.M."/>
            <person name="Berlin A.M."/>
            <person name="Chapman S.B."/>
            <person name="Gainer-Dewar J."/>
            <person name="Goldberg J."/>
            <person name="Griggs A."/>
            <person name="Gujja S."/>
            <person name="Hansen M."/>
            <person name="Howarth C."/>
            <person name="Imamovic A."/>
            <person name="Ireland A."/>
            <person name="Larimer J."/>
            <person name="McCowan C."/>
            <person name="Murphy C."/>
            <person name="Pearson M."/>
            <person name="Poon T.W."/>
            <person name="Priest M."/>
            <person name="Roberts A."/>
            <person name="Saif S."/>
            <person name="Shea T."/>
            <person name="Sisk P."/>
            <person name="Sykes S."/>
            <person name="Wortman J."/>
            <person name="Nusbaum C."/>
            <person name="Birren B."/>
        </authorList>
    </citation>
    <scope>NUCLEOTIDE SEQUENCE [LARGE SCALE GENOMIC DNA]</scope>
    <source>
        <strain evidence="6 7">MS-1</strain>
    </source>
</reference>
<feature type="domain" description="Iron-binding zinc finger CDGSH type" evidence="5">
    <location>
        <begin position="42"/>
        <end position="77"/>
    </location>
</feature>
<keyword evidence="4" id="KW-0411">Iron-sulfur</keyword>
<dbReference type="InterPro" id="IPR052950">
    <property type="entry name" value="CISD"/>
</dbReference>
<dbReference type="Pfam" id="PF09360">
    <property type="entry name" value="zf-CDGSH"/>
    <property type="match status" value="2"/>
</dbReference>
<dbReference type="GO" id="GO:0051537">
    <property type="term" value="F:2 iron, 2 sulfur cluster binding"/>
    <property type="evidence" value="ECO:0007669"/>
    <property type="project" value="UniProtKB-KW"/>
</dbReference>
<dbReference type="SMART" id="SM00704">
    <property type="entry name" value="ZnF_CDGSH"/>
    <property type="match status" value="2"/>
</dbReference>
<dbReference type="PANTHER" id="PTHR46491">
    <property type="entry name" value="CDGSH IRON SULFUR DOMAIN PROTEIN HOMOLOG"/>
    <property type="match status" value="1"/>
</dbReference>
<dbReference type="PIRSF" id="PIRSF009180">
    <property type="entry name" value="UCP009180"/>
    <property type="match status" value="1"/>
</dbReference>
<keyword evidence="7" id="KW-1185">Reference proteome</keyword>
<protein>
    <recommendedName>
        <fullName evidence="5">Iron-binding zinc finger CDGSH type domain-containing protein</fullName>
    </recommendedName>
</protein>
<comment type="caution">
    <text evidence="6">The sequence shown here is derived from an EMBL/GenBank/DDBJ whole genome shotgun (WGS) entry which is preliminary data.</text>
</comment>
<gene>
    <name evidence="6" type="ORF">HMPREF1536_04934</name>
</gene>
<keyword evidence="3" id="KW-0408">Iron</keyword>
<dbReference type="EMBL" id="AQHW01000027">
    <property type="protein sequence ID" value="KKB48467.1"/>
    <property type="molecule type" value="Genomic_DNA"/>
</dbReference>
<proteinExistence type="predicted"/>
<dbReference type="AlphaFoldDB" id="A0A0F5ITH8"/>
<evidence type="ECO:0000313" key="7">
    <source>
        <dbReference type="Proteomes" id="UP000033035"/>
    </source>
</evidence>
<dbReference type="InterPro" id="IPR018967">
    <property type="entry name" value="FeS-contain_CDGSH-typ"/>
</dbReference>